<feature type="binding site" description="in dimeric form" evidence="19">
    <location>
        <position position="217"/>
    </location>
    <ligand>
        <name>Ca(2+)</name>
        <dbReference type="ChEBI" id="CHEBI:29108"/>
        <label>1</label>
    </ligand>
</feature>
<evidence type="ECO:0000256" key="2">
    <source>
        <dbReference type="ARBA" id="ARBA00001604"/>
    </source>
</evidence>
<evidence type="ECO:0000256" key="5">
    <source>
        <dbReference type="ARBA" id="ARBA00013179"/>
    </source>
</evidence>
<feature type="binding site" description="in dimeric form" evidence="19">
    <location>
        <position position="172"/>
    </location>
    <ligand>
        <name>Ca(2+)</name>
        <dbReference type="ChEBI" id="CHEBI:29108"/>
        <label>2</label>
    </ligand>
</feature>
<feature type="active site" description="Proton acceptor" evidence="18">
    <location>
        <position position="207"/>
    </location>
</feature>
<evidence type="ECO:0000313" key="21">
    <source>
        <dbReference type="EMBL" id="ARN75752.1"/>
    </source>
</evidence>
<evidence type="ECO:0000256" key="8">
    <source>
        <dbReference type="ARBA" id="ARBA00022452"/>
    </source>
</evidence>
<keyword evidence="11 20" id="KW-0732">Signal</keyword>
<dbReference type="KEGG" id="osg:BST96_17545"/>
<reference evidence="21 22" key="1">
    <citation type="submission" date="2016-11" db="EMBL/GenBank/DDBJ databases">
        <title>Trade-off between light-utilization and light-protection in marine flavobacteria.</title>
        <authorList>
            <person name="Kumagai Y."/>
        </authorList>
    </citation>
    <scope>NUCLEOTIDE SEQUENCE [LARGE SCALE GENOMIC DNA]</scope>
    <source>
        <strain evidence="21 22">NBRC 107125</strain>
    </source>
</reference>
<evidence type="ECO:0000256" key="11">
    <source>
        <dbReference type="ARBA" id="ARBA00022729"/>
    </source>
</evidence>
<evidence type="ECO:0000256" key="9">
    <source>
        <dbReference type="ARBA" id="ARBA00022692"/>
    </source>
</evidence>
<dbReference type="RefSeq" id="WP_085759944.1">
    <property type="nucleotide sequence ID" value="NZ_CP019343.1"/>
</dbReference>
<evidence type="ECO:0000256" key="19">
    <source>
        <dbReference type="PIRSR" id="PIRSR603187-2"/>
    </source>
</evidence>
<dbReference type="OrthoDB" id="188433at2"/>
<keyword evidence="22" id="KW-1185">Reference proteome</keyword>
<comment type="subcellular location">
    <subcellularLocation>
        <location evidence="20">Cell outer membrane</location>
        <topology evidence="20">Multi-pass membrane protein</topology>
    </subcellularLocation>
    <text evidence="20">One of the very few enzymes located there.</text>
</comment>
<dbReference type="EC" id="3.1.1.32" evidence="5 20"/>
<dbReference type="Gene3D" id="2.40.230.10">
    <property type="entry name" value="Phospholipase A1"/>
    <property type="match status" value="1"/>
</dbReference>
<evidence type="ECO:0000256" key="16">
    <source>
        <dbReference type="ARBA" id="ARBA00023136"/>
    </source>
</evidence>
<gene>
    <name evidence="21" type="ORF">BST96_17545</name>
</gene>
<dbReference type="PANTHER" id="PTHR40457">
    <property type="entry name" value="PHOSPHOLIPASE A1"/>
    <property type="match status" value="1"/>
</dbReference>
<dbReference type="EC" id="3.1.1.4" evidence="6 20"/>
<dbReference type="SUPFAM" id="SSF56931">
    <property type="entry name" value="Outer membrane phospholipase A (OMPLA)"/>
    <property type="match status" value="1"/>
</dbReference>
<keyword evidence="16" id="KW-0472">Membrane</keyword>
<dbReference type="InterPro" id="IPR003187">
    <property type="entry name" value="PLipase_A1"/>
</dbReference>
<feature type="active site" description="Nucleophile" evidence="18">
    <location>
        <position position="209"/>
    </location>
</feature>
<dbReference type="InterPro" id="IPR036541">
    <property type="entry name" value="PLipase_A1_sf"/>
</dbReference>
<protein>
    <recommendedName>
        <fullName evidence="7 20">Phospholipase A1</fullName>
        <ecNumber evidence="5 20">3.1.1.32</ecNumber>
        <ecNumber evidence="6 20">3.1.1.4</ecNumber>
    </recommendedName>
    <alternativeName>
        <fullName evidence="20">Phosphatidylcholine 1-acylhydrolase</fullName>
    </alternativeName>
</protein>
<proteinExistence type="inferred from homology"/>
<comment type="function">
    <text evidence="20">Hydrolysis of phosphatidylcholine with phospholipase A2 (EC 3.1.1.4) and phospholipase A1 (EC 3.1.1.32) activities.</text>
</comment>
<keyword evidence="17 20" id="KW-0998">Cell outer membrane</keyword>
<dbReference type="EMBL" id="CP019343">
    <property type="protein sequence ID" value="ARN75752.1"/>
    <property type="molecule type" value="Genomic_DNA"/>
</dbReference>
<evidence type="ECO:0000256" key="17">
    <source>
        <dbReference type="ARBA" id="ARBA00023237"/>
    </source>
</evidence>
<name>A0A1X9NH74_9GAMM</name>
<keyword evidence="14 20" id="KW-0442">Lipid degradation</keyword>
<sequence>MKKLSLATLLFAGFALPAAAGTYEQCVLDAVSNPNGVESTTQIRERCSEEAGTSTVVTSSDKSAPAAMTETFERGAISERIIAEREIQKSRYAILPHKQNYFLPVTHTSKINREAYDFAGEAFADDLRQTEAKIQVSLKVPLNSEDIFMEGDGIYFGFTATSWWQVYANDISAPFRETNYQPEVWYMGGLDWHPMGGNTGFKVGIEHQSNGRSQLLSRSWNRVYTTFLFEKDDFALAFRPWYRLKEDEKDDPLDSDGDDNPDIEKYMGHFDLTAAYRLNDHEFSMILRNNLRSENKGAVELGWSMPIYGNIKGYMQYFNGYGESMIDYNISQERIGLGILISDML</sequence>
<accession>A0A1X9NH74</accession>
<feature type="binding site" description="in dimeric form" evidence="19">
    <location>
        <position position="212"/>
    </location>
    <ligand>
        <name>Ca(2+)</name>
        <dbReference type="ChEBI" id="CHEBI:29108"/>
        <label>1</label>
    </ligand>
</feature>
<dbReference type="Proteomes" id="UP000193450">
    <property type="component" value="Chromosome"/>
</dbReference>
<evidence type="ECO:0000256" key="6">
    <source>
        <dbReference type="ARBA" id="ARBA00013278"/>
    </source>
</evidence>
<evidence type="ECO:0000256" key="14">
    <source>
        <dbReference type="ARBA" id="ARBA00022963"/>
    </source>
</evidence>
<organism evidence="21 22">
    <name type="scientific">Oceanicoccus sagamiensis</name>
    <dbReference type="NCBI Taxonomy" id="716816"/>
    <lineage>
        <taxon>Bacteria</taxon>
        <taxon>Pseudomonadati</taxon>
        <taxon>Pseudomonadota</taxon>
        <taxon>Gammaproteobacteria</taxon>
        <taxon>Cellvibrionales</taxon>
        <taxon>Spongiibacteraceae</taxon>
        <taxon>Oceanicoccus</taxon>
    </lineage>
</organism>
<evidence type="ECO:0000313" key="22">
    <source>
        <dbReference type="Proteomes" id="UP000193450"/>
    </source>
</evidence>
<keyword evidence="12 20" id="KW-0378">Hydrolase</keyword>
<dbReference type="CDD" id="cd00541">
    <property type="entry name" value="OMPLA"/>
    <property type="match status" value="1"/>
</dbReference>
<evidence type="ECO:0000256" key="12">
    <source>
        <dbReference type="ARBA" id="ARBA00022801"/>
    </source>
</evidence>
<evidence type="ECO:0000256" key="20">
    <source>
        <dbReference type="RuleBase" id="RU366027"/>
    </source>
</evidence>
<evidence type="ECO:0000256" key="1">
    <source>
        <dbReference type="ARBA" id="ARBA00000111"/>
    </source>
</evidence>
<evidence type="ECO:0000256" key="15">
    <source>
        <dbReference type="ARBA" id="ARBA00023098"/>
    </source>
</evidence>
<dbReference type="GO" id="GO:0016042">
    <property type="term" value="P:lipid catabolic process"/>
    <property type="evidence" value="ECO:0007669"/>
    <property type="project" value="UniProtKB-KW"/>
</dbReference>
<dbReference type="Pfam" id="PF02253">
    <property type="entry name" value="PLA1"/>
    <property type="match status" value="1"/>
</dbReference>
<evidence type="ECO:0000256" key="7">
    <source>
        <dbReference type="ARBA" id="ARBA00021726"/>
    </source>
</evidence>
<dbReference type="AlphaFoldDB" id="A0A1X9NH74"/>
<dbReference type="PRINTS" id="PR01486">
    <property type="entry name" value="PHPHLIPASEA1"/>
</dbReference>
<evidence type="ECO:0000256" key="10">
    <source>
        <dbReference type="ARBA" id="ARBA00022723"/>
    </source>
</evidence>
<feature type="chain" id="PRO_5019611005" description="Phospholipase A1" evidence="20">
    <location>
        <begin position="21"/>
        <end position="345"/>
    </location>
</feature>
<evidence type="ECO:0000256" key="13">
    <source>
        <dbReference type="ARBA" id="ARBA00022837"/>
    </source>
</evidence>
<keyword evidence="8" id="KW-1134">Transmembrane beta strand</keyword>
<keyword evidence="9" id="KW-0812">Transmembrane</keyword>
<keyword evidence="15 20" id="KW-0443">Lipid metabolism</keyword>
<comment type="cofactor">
    <cofactor evidence="20">
        <name>Ca(2+)</name>
        <dbReference type="ChEBI" id="CHEBI:29108"/>
    </cofactor>
    <text evidence="20">Binds 1 Ca(2+) ion per monomer. In the dimeric form the Ca(2+) is bound by different amino acids with binding of each Ca(2+) shared with ligands coming from each monomer. The Ca(2+) ion may have a role in catalysis.</text>
</comment>
<dbReference type="GO" id="GO:0008970">
    <property type="term" value="F:phospholipase A1 activity"/>
    <property type="evidence" value="ECO:0007669"/>
    <property type="project" value="UniProtKB-EC"/>
</dbReference>
<feature type="binding site" description="in dimeric form" evidence="19">
    <location>
        <position position="259"/>
    </location>
    <ligand>
        <name>Ca(2+)</name>
        <dbReference type="ChEBI" id="CHEBI:29108"/>
        <label>1</label>
    </ligand>
</feature>
<comment type="catalytic activity">
    <reaction evidence="1 20">
        <text>a 1,2-diacyl-sn-glycero-3-phosphocholine + H2O = a 2-acyl-sn-glycero-3-phosphocholine + a fatty acid + H(+)</text>
        <dbReference type="Rhea" id="RHEA:18689"/>
        <dbReference type="ChEBI" id="CHEBI:15377"/>
        <dbReference type="ChEBI" id="CHEBI:15378"/>
        <dbReference type="ChEBI" id="CHEBI:28868"/>
        <dbReference type="ChEBI" id="CHEBI:57643"/>
        <dbReference type="ChEBI" id="CHEBI:57875"/>
        <dbReference type="EC" id="3.1.1.32"/>
    </reaction>
</comment>
<dbReference type="GO" id="GO:0009279">
    <property type="term" value="C:cell outer membrane"/>
    <property type="evidence" value="ECO:0007669"/>
    <property type="project" value="UniProtKB-SubCell"/>
</dbReference>
<dbReference type="GO" id="GO:0005509">
    <property type="term" value="F:calcium ion binding"/>
    <property type="evidence" value="ECO:0007669"/>
    <property type="project" value="TreeGrafter"/>
</dbReference>
<dbReference type="STRING" id="716816.BST96_17545"/>
<keyword evidence="13 19" id="KW-0106">Calcium</keyword>
<evidence type="ECO:0000256" key="3">
    <source>
        <dbReference type="ARBA" id="ARBA00010525"/>
    </source>
</evidence>
<feature type="signal peptide" evidence="20">
    <location>
        <begin position="1"/>
        <end position="20"/>
    </location>
</feature>
<dbReference type="GO" id="GO:0004623">
    <property type="term" value="F:phospholipase A2 activity"/>
    <property type="evidence" value="ECO:0007669"/>
    <property type="project" value="UniProtKB-EC"/>
</dbReference>
<evidence type="ECO:0000256" key="18">
    <source>
        <dbReference type="PIRSR" id="PIRSR603187-1"/>
    </source>
</evidence>
<comment type="subunit">
    <text evidence="4 20">Homodimer; dimerization is reversible, and the dimeric form is the active one.</text>
</comment>
<keyword evidence="10 19" id="KW-0479">Metal-binding</keyword>
<dbReference type="PANTHER" id="PTHR40457:SF1">
    <property type="entry name" value="PHOSPHOLIPASE A1"/>
    <property type="match status" value="1"/>
</dbReference>
<comment type="similarity">
    <text evidence="3 20">Belongs to the phospholipase A1 family.</text>
</comment>
<comment type="catalytic activity">
    <reaction evidence="2 20">
        <text>a 1,2-diacyl-sn-glycero-3-phosphocholine + H2O = a 1-acyl-sn-glycero-3-phosphocholine + a fatty acid + H(+)</text>
        <dbReference type="Rhea" id="RHEA:15801"/>
        <dbReference type="ChEBI" id="CHEBI:15377"/>
        <dbReference type="ChEBI" id="CHEBI:15378"/>
        <dbReference type="ChEBI" id="CHEBI:28868"/>
        <dbReference type="ChEBI" id="CHEBI:57643"/>
        <dbReference type="ChEBI" id="CHEBI:58168"/>
        <dbReference type="EC" id="3.1.1.4"/>
    </reaction>
</comment>
<evidence type="ECO:0000256" key="4">
    <source>
        <dbReference type="ARBA" id="ARBA00011702"/>
    </source>
</evidence>